<dbReference type="AlphaFoldDB" id="A0AAN9HRN2"/>
<protein>
    <submittedName>
        <fullName evidence="2">Uncharacterized protein</fullName>
    </submittedName>
</protein>
<keyword evidence="1" id="KW-0812">Transmembrane</keyword>
<evidence type="ECO:0000313" key="2">
    <source>
        <dbReference type="EMBL" id="KAK7246704.1"/>
    </source>
</evidence>
<evidence type="ECO:0000256" key="1">
    <source>
        <dbReference type="SAM" id="Phobius"/>
    </source>
</evidence>
<comment type="caution">
    <text evidence="2">The sequence shown here is derived from an EMBL/GenBank/DDBJ whole genome shotgun (WGS) entry which is preliminary data.</text>
</comment>
<accession>A0AAN9HRN2</accession>
<gene>
    <name evidence="2" type="ORF">RIF29_41574</name>
</gene>
<sequence length="105" mass="12008">MESKHPAYQNRNSSFNCFVEPTAKCQFFTFICVFFVWIFHGIVIKCLTILISLISMKISCWQASLIYTASGPFYTTLVCLQEGPVKRTGRSIYLKIASVFSSFRV</sequence>
<keyword evidence="1" id="KW-1133">Transmembrane helix</keyword>
<keyword evidence="1" id="KW-0472">Membrane</keyword>
<reference evidence="2 3" key="1">
    <citation type="submission" date="2024-01" db="EMBL/GenBank/DDBJ databases">
        <title>The genomes of 5 underutilized Papilionoideae crops provide insights into root nodulation and disease resistanc.</title>
        <authorList>
            <person name="Yuan L."/>
        </authorList>
    </citation>
    <scope>NUCLEOTIDE SEQUENCE [LARGE SCALE GENOMIC DNA]</scope>
    <source>
        <strain evidence="2">ZHUSHIDOU_FW_LH</strain>
        <tissue evidence="2">Leaf</tissue>
    </source>
</reference>
<evidence type="ECO:0000313" key="3">
    <source>
        <dbReference type="Proteomes" id="UP001372338"/>
    </source>
</evidence>
<proteinExistence type="predicted"/>
<organism evidence="2 3">
    <name type="scientific">Crotalaria pallida</name>
    <name type="common">Smooth rattlebox</name>
    <name type="synonym">Crotalaria striata</name>
    <dbReference type="NCBI Taxonomy" id="3830"/>
    <lineage>
        <taxon>Eukaryota</taxon>
        <taxon>Viridiplantae</taxon>
        <taxon>Streptophyta</taxon>
        <taxon>Embryophyta</taxon>
        <taxon>Tracheophyta</taxon>
        <taxon>Spermatophyta</taxon>
        <taxon>Magnoliopsida</taxon>
        <taxon>eudicotyledons</taxon>
        <taxon>Gunneridae</taxon>
        <taxon>Pentapetalae</taxon>
        <taxon>rosids</taxon>
        <taxon>fabids</taxon>
        <taxon>Fabales</taxon>
        <taxon>Fabaceae</taxon>
        <taxon>Papilionoideae</taxon>
        <taxon>50 kb inversion clade</taxon>
        <taxon>genistoids sensu lato</taxon>
        <taxon>core genistoids</taxon>
        <taxon>Crotalarieae</taxon>
        <taxon>Crotalaria</taxon>
    </lineage>
</organism>
<name>A0AAN9HRN2_CROPI</name>
<dbReference type="Proteomes" id="UP001372338">
    <property type="component" value="Unassembled WGS sequence"/>
</dbReference>
<keyword evidence="3" id="KW-1185">Reference proteome</keyword>
<dbReference type="EMBL" id="JAYWIO010000008">
    <property type="protein sequence ID" value="KAK7246704.1"/>
    <property type="molecule type" value="Genomic_DNA"/>
</dbReference>
<feature type="transmembrane region" description="Helical" evidence="1">
    <location>
        <begin position="27"/>
        <end position="54"/>
    </location>
</feature>